<organism evidence="2">
    <name type="scientific">Arundo donax</name>
    <name type="common">Giant reed</name>
    <name type="synonym">Donax arundinaceus</name>
    <dbReference type="NCBI Taxonomy" id="35708"/>
    <lineage>
        <taxon>Eukaryota</taxon>
        <taxon>Viridiplantae</taxon>
        <taxon>Streptophyta</taxon>
        <taxon>Embryophyta</taxon>
        <taxon>Tracheophyta</taxon>
        <taxon>Spermatophyta</taxon>
        <taxon>Magnoliopsida</taxon>
        <taxon>Liliopsida</taxon>
        <taxon>Poales</taxon>
        <taxon>Poaceae</taxon>
        <taxon>PACMAD clade</taxon>
        <taxon>Arundinoideae</taxon>
        <taxon>Arundineae</taxon>
        <taxon>Arundo</taxon>
    </lineage>
</organism>
<protein>
    <submittedName>
        <fullName evidence="2">Uncharacterized protein</fullName>
    </submittedName>
</protein>
<proteinExistence type="predicted"/>
<evidence type="ECO:0000313" key="2">
    <source>
        <dbReference type="EMBL" id="JAD59704.1"/>
    </source>
</evidence>
<evidence type="ECO:0000256" key="1">
    <source>
        <dbReference type="SAM" id="MobiDB-lite"/>
    </source>
</evidence>
<feature type="region of interest" description="Disordered" evidence="1">
    <location>
        <begin position="1"/>
        <end position="44"/>
    </location>
</feature>
<sequence>MRPRCRRRSRHRRGRRRLQSRRGGLGSRSLFSSIGHQMMVNSPP</sequence>
<reference evidence="2" key="1">
    <citation type="submission" date="2014-09" db="EMBL/GenBank/DDBJ databases">
        <authorList>
            <person name="Magalhaes I.L.F."/>
            <person name="Oliveira U."/>
            <person name="Santos F.R."/>
            <person name="Vidigal T.H.D.A."/>
            <person name="Brescovit A.D."/>
            <person name="Santos A.J."/>
        </authorList>
    </citation>
    <scope>NUCLEOTIDE SEQUENCE</scope>
    <source>
        <tissue evidence="2">Shoot tissue taken approximately 20 cm above the soil surface</tissue>
    </source>
</reference>
<dbReference type="AlphaFoldDB" id="A0A0A9B6U3"/>
<feature type="compositionally biased region" description="Basic residues" evidence="1">
    <location>
        <begin position="1"/>
        <end position="20"/>
    </location>
</feature>
<reference evidence="2" key="2">
    <citation type="journal article" date="2015" name="Data Brief">
        <title>Shoot transcriptome of the giant reed, Arundo donax.</title>
        <authorList>
            <person name="Barrero R.A."/>
            <person name="Guerrero F.D."/>
            <person name="Moolhuijzen P."/>
            <person name="Goolsby J.A."/>
            <person name="Tidwell J."/>
            <person name="Bellgard S.E."/>
            <person name="Bellgard M.I."/>
        </authorList>
    </citation>
    <scope>NUCLEOTIDE SEQUENCE</scope>
    <source>
        <tissue evidence="2">Shoot tissue taken approximately 20 cm above the soil surface</tissue>
    </source>
</reference>
<name>A0A0A9B6U3_ARUDO</name>
<accession>A0A0A9B6U3</accession>
<dbReference type="EMBL" id="GBRH01238191">
    <property type="protein sequence ID" value="JAD59704.1"/>
    <property type="molecule type" value="Transcribed_RNA"/>
</dbReference>